<reference evidence="1 2" key="1">
    <citation type="submission" date="2016-11" db="EMBL/GenBank/DDBJ databases">
        <title>The macronuclear genome of Stentor coeruleus: a giant cell with tiny introns.</title>
        <authorList>
            <person name="Slabodnick M."/>
            <person name="Ruby J.G."/>
            <person name="Reiff S.B."/>
            <person name="Swart E.C."/>
            <person name="Gosai S."/>
            <person name="Prabakaran S."/>
            <person name="Witkowska E."/>
            <person name="Larue G.E."/>
            <person name="Fisher S."/>
            <person name="Freeman R.M."/>
            <person name="Gunawardena J."/>
            <person name="Chu W."/>
            <person name="Stover N.A."/>
            <person name="Gregory B.D."/>
            <person name="Nowacki M."/>
            <person name="Derisi J."/>
            <person name="Roy S.W."/>
            <person name="Marshall W.F."/>
            <person name="Sood P."/>
        </authorList>
    </citation>
    <scope>NUCLEOTIDE SEQUENCE [LARGE SCALE GENOMIC DNA]</scope>
    <source>
        <strain evidence="1">WM001</strain>
    </source>
</reference>
<proteinExistence type="predicted"/>
<protein>
    <submittedName>
        <fullName evidence="1">Uncharacterized protein</fullName>
    </submittedName>
</protein>
<evidence type="ECO:0000313" key="1">
    <source>
        <dbReference type="EMBL" id="OMJ95272.1"/>
    </source>
</evidence>
<gene>
    <name evidence="1" type="ORF">SteCoe_1325</name>
</gene>
<name>A0A1R2D1Z4_9CILI</name>
<keyword evidence="2" id="KW-1185">Reference proteome</keyword>
<dbReference type="AlphaFoldDB" id="A0A1R2D1Z4"/>
<accession>A0A1R2D1Z4</accession>
<dbReference type="Proteomes" id="UP000187209">
    <property type="component" value="Unassembled WGS sequence"/>
</dbReference>
<evidence type="ECO:0000313" key="2">
    <source>
        <dbReference type="Proteomes" id="UP000187209"/>
    </source>
</evidence>
<organism evidence="1 2">
    <name type="scientific">Stentor coeruleus</name>
    <dbReference type="NCBI Taxonomy" id="5963"/>
    <lineage>
        <taxon>Eukaryota</taxon>
        <taxon>Sar</taxon>
        <taxon>Alveolata</taxon>
        <taxon>Ciliophora</taxon>
        <taxon>Postciliodesmatophora</taxon>
        <taxon>Heterotrichea</taxon>
        <taxon>Heterotrichida</taxon>
        <taxon>Stentoridae</taxon>
        <taxon>Stentor</taxon>
    </lineage>
</organism>
<comment type="caution">
    <text evidence="1">The sequence shown here is derived from an EMBL/GenBank/DDBJ whole genome shotgun (WGS) entry which is preliminary data.</text>
</comment>
<sequence length="71" mass="8212">MFSKNTEVLYASTESSIILLSLPSLLKLCEIHIFKGFKHMKSTGQGNFACYRKYLCTFPQYDIEKQIMLPD</sequence>
<dbReference type="EMBL" id="MPUH01000014">
    <property type="protein sequence ID" value="OMJ95272.1"/>
    <property type="molecule type" value="Genomic_DNA"/>
</dbReference>